<keyword evidence="4" id="KW-1185">Reference proteome</keyword>
<dbReference type="RefSeq" id="WP_022375180.1">
    <property type="nucleotide sequence ID" value="NZ_JAOQJG010000001.1"/>
</dbReference>
<comment type="subcellular location">
    <subcellularLocation>
        <location evidence="1">Cytoplasm</location>
    </subcellularLocation>
</comment>
<evidence type="ECO:0000259" key="2">
    <source>
        <dbReference type="Pfam" id="PF01895"/>
    </source>
</evidence>
<gene>
    <name evidence="3" type="primary">phoU</name>
    <name evidence="3" type="ORF">AAAU51_05015</name>
</gene>
<comment type="similarity">
    <text evidence="1">Belongs to the PhoU family.</text>
</comment>
<dbReference type="InterPro" id="IPR038078">
    <property type="entry name" value="PhoU-like_sf"/>
</dbReference>
<feature type="domain" description="PhoU" evidence="2">
    <location>
        <begin position="119"/>
        <end position="204"/>
    </location>
</feature>
<keyword evidence="1" id="KW-0963">Cytoplasm</keyword>
<sequence length="217" mass="24847">MRNRFDRQLLKLNQEMIDMGSLCEEMITAAAKIVATRDKELMEDIFTMEEEINQKERDIERICMKLLMQQQPVASDLRVISAAMKMVSDMERIGDQACDITGIVRKDAEVLEIRENTHLDKMAKATINMVSKSVQSFIKQNLMIAHEVIEQDDTVDELFNKVKKETISLIHEDPEKGEECVAIVMIAKYFERIGDHASNIAEWVEFAITGEYKGGSL</sequence>
<dbReference type="InterPro" id="IPR026022">
    <property type="entry name" value="PhoU_dom"/>
</dbReference>
<comment type="caution">
    <text evidence="3">The sequence shown here is derived from an EMBL/GenBank/DDBJ whole genome shotgun (WGS) entry which is preliminary data.</text>
</comment>
<dbReference type="PIRSF" id="PIRSF003107">
    <property type="entry name" value="PhoU"/>
    <property type="match status" value="1"/>
</dbReference>
<comment type="subunit">
    <text evidence="1">Homodimer.</text>
</comment>
<dbReference type="PANTHER" id="PTHR42930">
    <property type="entry name" value="PHOSPHATE-SPECIFIC TRANSPORT SYSTEM ACCESSORY PROTEIN PHOU"/>
    <property type="match status" value="1"/>
</dbReference>
<dbReference type="InterPro" id="IPR028366">
    <property type="entry name" value="PhoU"/>
</dbReference>
<dbReference type="SUPFAM" id="SSF109755">
    <property type="entry name" value="PhoU-like"/>
    <property type="match status" value="1"/>
</dbReference>
<evidence type="ECO:0000256" key="1">
    <source>
        <dbReference type="PIRNR" id="PIRNR003107"/>
    </source>
</evidence>
<dbReference type="Gene3D" id="1.20.58.220">
    <property type="entry name" value="Phosphate transport system protein phou homolog 2, domain 2"/>
    <property type="match status" value="1"/>
</dbReference>
<proteinExistence type="inferred from homology"/>
<keyword evidence="1" id="KW-0813">Transport</keyword>
<dbReference type="PANTHER" id="PTHR42930:SF3">
    <property type="entry name" value="PHOSPHATE-SPECIFIC TRANSPORT SYSTEM ACCESSORY PROTEIN PHOU"/>
    <property type="match status" value="1"/>
</dbReference>
<reference evidence="3 4" key="1">
    <citation type="submission" date="2024-04" db="EMBL/GenBank/DDBJ databases">
        <title>Human intestinal bacterial collection.</title>
        <authorList>
            <person name="Pauvert C."/>
            <person name="Hitch T.C.A."/>
            <person name="Clavel T."/>
        </authorList>
    </citation>
    <scope>NUCLEOTIDE SEQUENCE [LARGE SCALE GENOMIC DNA]</scope>
    <source>
        <strain evidence="3 4">CLA-AA-H249</strain>
    </source>
</reference>
<evidence type="ECO:0000313" key="4">
    <source>
        <dbReference type="Proteomes" id="UP001482154"/>
    </source>
</evidence>
<dbReference type="NCBIfam" id="TIGR02135">
    <property type="entry name" value="phoU_full"/>
    <property type="match status" value="1"/>
</dbReference>
<organism evidence="3 4">
    <name type="scientific">Anaerostipes amylophilus</name>
    <dbReference type="NCBI Taxonomy" id="2981779"/>
    <lineage>
        <taxon>Bacteria</taxon>
        <taxon>Bacillati</taxon>
        <taxon>Bacillota</taxon>
        <taxon>Clostridia</taxon>
        <taxon>Lachnospirales</taxon>
        <taxon>Lachnospiraceae</taxon>
        <taxon>Anaerostipes</taxon>
    </lineage>
</organism>
<protein>
    <recommendedName>
        <fullName evidence="1">Phosphate-specific transport system accessory protein PhoU</fullName>
    </recommendedName>
</protein>
<dbReference type="EMBL" id="JBBNIN010000005">
    <property type="protein sequence ID" value="MEQ2710533.1"/>
    <property type="molecule type" value="Genomic_DNA"/>
</dbReference>
<evidence type="ECO:0000313" key="3">
    <source>
        <dbReference type="EMBL" id="MEQ2710533.1"/>
    </source>
</evidence>
<feature type="domain" description="PhoU" evidence="2">
    <location>
        <begin position="18"/>
        <end position="101"/>
    </location>
</feature>
<name>A0ABV1ITI0_9FIRM</name>
<dbReference type="Proteomes" id="UP001482154">
    <property type="component" value="Unassembled WGS sequence"/>
</dbReference>
<comment type="function">
    <text evidence="1">Plays a role in the regulation of phosphate uptake.</text>
</comment>
<accession>A0ABV1ITI0</accession>
<keyword evidence="1" id="KW-0592">Phosphate transport</keyword>
<dbReference type="Pfam" id="PF01895">
    <property type="entry name" value="PhoU"/>
    <property type="match status" value="2"/>
</dbReference>